<organism evidence="1 2">
    <name type="scientific">Paenibacillus oenotherae</name>
    <dbReference type="NCBI Taxonomy" id="1435645"/>
    <lineage>
        <taxon>Bacteria</taxon>
        <taxon>Bacillati</taxon>
        <taxon>Bacillota</taxon>
        <taxon>Bacilli</taxon>
        <taxon>Bacillales</taxon>
        <taxon>Paenibacillaceae</taxon>
        <taxon>Paenibacillus</taxon>
    </lineage>
</organism>
<keyword evidence="2" id="KW-1185">Reference proteome</keyword>
<name>A0ABS7D2B1_9BACL</name>
<evidence type="ECO:0000313" key="2">
    <source>
        <dbReference type="Proteomes" id="UP000812277"/>
    </source>
</evidence>
<reference evidence="1 2" key="1">
    <citation type="submission" date="2021-07" db="EMBL/GenBank/DDBJ databases">
        <title>Paenibacillus radiodurans sp. nov., isolated from the southeastern edge of Tengger Desert.</title>
        <authorList>
            <person name="Zhang G."/>
        </authorList>
    </citation>
    <scope>NUCLEOTIDE SEQUENCE [LARGE SCALE GENOMIC DNA]</scope>
    <source>
        <strain evidence="1 2">DT7-4</strain>
    </source>
</reference>
<protein>
    <submittedName>
        <fullName evidence="1">Uncharacterized protein</fullName>
    </submittedName>
</protein>
<dbReference type="Proteomes" id="UP000812277">
    <property type="component" value="Unassembled WGS sequence"/>
</dbReference>
<gene>
    <name evidence="1" type="ORF">K0T92_04945</name>
</gene>
<evidence type="ECO:0000313" key="1">
    <source>
        <dbReference type="EMBL" id="MBW7474080.1"/>
    </source>
</evidence>
<proteinExistence type="predicted"/>
<dbReference type="RefSeq" id="WP_219871329.1">
    <property type="nucleotide sequence ID" value="NZ_JAHZIJ010000002.1"/>
</dbReference>
<accession>A0ABS7D2B1</accession>
<comment type="caution">
    <text evidence="1">The sequence shown here is derived from an EMBL/GenBank/DDBJ whole genome shotgun (WGS) entry which is preliminary data.</text>
</comment>
<sequence>MPQPTISWFNATNTNEATSWQIGQVDAGSTSADRTFLIWNNRGGATELPDCSATTITTKDIAGGDTGELVVDKWIKARVDSMSETSFTAIGGTTTKAVKAGGTAPAGTIKGSINDGTIANSAANFAQVTFHATPTAIATAGSTDFLLRLTYTY</sequence>
<dbReference type="EMBL" id="JAHZIJ010000002">
    <property type="protein sequence ID" value="MBW7474080.1"/>
    <property type="molecule type" value="Genomic_DNA"/>
</dbReference>